<dbReference type="GO" id="GO:0022900">
    <property type="term" value="P:electron transport chain"/>
    <property type="evidence" value="ECO:0007669"/>
    <property type="project" value="InterPro"/>
</dbReference>
<evidence type="ECO:0000259" key="13">
    <source>
        <dbReference type="Pfam" id="PF03264"/>
    </source>
</evidence>
<dbReference type="InterPro" id="IPR038266">
    <property type="entry name" value="NapC/NirT_cytc_sf"/>
</dbReference>
<keyword evidence="7" id="KW-0479">Metal-binding</keyword>
<dbReference type="OrthoDB" id="9782159at2"/>
<organism evidence="14 15">
    <name type="scientific">Bacteroides graminisolvens DSM 19988 = JCM 15093</name>
    <dbReference type="NCBI Taxonomy" id="1121097"/>
    <lineage>
        <taxon>Bacteria</taxon>
        <taxon>Pseudomonadati</taxon>
        <taxon>Bacteroidota</taxon>
        <taxon>Bacteroidia</taxon>
        <taxon>Bacteroidales</taxon>
        <taxon>Bacteroidaceae</taxon>
        <taxon>Bacteroides</taxon>
    </lineage>
</organism>
<evidence type="ECO:0000256" key="7">
    <source>
        <dbReference type="ARBA" id="ARBA00022723"/>
    </source>
</evidence>
<keyword evidence="15" id="KW-1185">Reference proteome</keyword>
<keyword evidence="4" id="KW-1003">Cell membrane</keyword>
<dbReference type="PANTHER" id="PTHR30333">
    <property type="entry name" value="CYTOCHROME C-TYPE PROTEIN"/>
    <property type="match status" value="1"/>
</dbReference>
<dbReference type="Gene3D" id="1.10.3820.10">
    <property type="entry name" value="Di-heme elbow motif domain"/>
    <property type="match status" value="1"/>
</dbReference>
<evidence type="ECO:0000256" key="4">
    <source>
        <dbReference type="ARBA" id="ARBA00022475"/>
    </source>
</evidence>
<dbReference type="Proteomes" id="UP000027601">
    <property type="component" value="Unassembled WGS sequence"/>
</dbReference>
<evidence type="ECO:0000313" key="15">
    <source>
        <dbReference type="Proteomes" id="UP000027601"/>
    </source>
</evidence>
<dbReference type="GO" id="GO:0009055">
    <property type="term" value="F:electron transfer activity"/>
    <property type="evidence" value="ECO:0007669"/>
    <property type="project" value="TreeGrafter"/>
</dbReference>
<keyword evidence="6 12" id="KW-0812">Transmembrane</keyword>
<dbReference type="PANTHER" id="PTHR30333:SF1">
    <property type="entry name" value="CYTOCHROME C-TYPE PROTEIN NAPC"/>
    <property type="match status" value="1"/>
</dbReference>
<reference evidence="14 15" key="1">
    <citation type="journal article" date="2015" name="Microbes Environ.">
        <title>Distribution and evolution of nitrogen fixation genes in the phylum bacteroidetes.</title>
        <authorList>
            <person name="Inoue J."/>
            <person name="Oshima K."/>
            <person name="Suda W."/>
            <person name="Sakamoto M."/>
            <person name="Iino T."/>
            <person name="Noda S."/>
            <person name="Hongoh Y."/>
            <person name="Hattori M."/>
            <person name="Ohkuma M."/>
        </authorList>
    </citation>
    <scope>NUCLEOTIDE SEQUENCE [LARGE SCALE GENOMIC DNA]</scope>
    <source>
        <strain evidence="14 15">JCM 15093</strain>
    </source>
</reference>
<dbReference type="InterPro" id="IPR051174">
    <property type="entry name" value="Cytochrome_c-type_ET"/>
</dbReference>
<evidence type="ECO:0000256" key="5">
    <source>
        <dbReference type="ARBA" id="ARBA00022617"/>
    </source>
</evidence>
<dbReference type="EMBL" id="BAJS01000003">
    <property type="protein sequence ID" value="GAK35805.1"/>
    <property type="molecule type" value="Genomic_DNA"/>
</dbReference>
<keyword evidence="10" id="KW-0408">Iron</keyword>
<protein>
    <submittedName>
        <fullName evidence="14">Cytochrome c nitrite reductase, small subunit NrfH</fullName>
    </submittedName>
</protein>
<evidence type="ECO:0000256" key="2">
    <source>
        <dbReference type="ARBA" id="ARBA00007395"/>
    </source>
</evidence>
<evidence type="ECO:0000256" key="11">
    <source>
        <dbReference type="ARBA" id="ARBA00023136"/>
    </source>
</evidence>
<dbReference type="InterPro" id="IPR017571">
    <property type="entry name" value="NrfH"/>
</dbReference>
<evidence type="ECO:0000256" key="9">
    <source>
        <dbReference type="ARBA" id="ARBA00022989"/>
    </source>
</evidence>
<accession>A0A069D0A3</accession>
<dbReference type="AlphaFoldDB" id="A0A069D0A3"/>
<gene>
    <name evidence="14" type="ORF">JCM15093_930</name>
</gene>
<evidence type="ECO:0000256" key="1">
    <source>
        <dbReference type="ARBA" id="ARBA00004236"/>
    </source>
</evidence>
<name>A0A069D0A3_9BACE</name>
<keyword evidence="11 12" id="KW-0472">Membrane</keyword>
<evidence type="ECO:0000256" key="8">
    <source>
        <dbReference type="ARBA" id="ARBA00022982"/>
    </source>
</evidence>
<evidence type="ECO:0000256" key="10">
    <source>
        <dbReference type="ARBA" id="ARBA00023004"/>
    </source>
</evidence>
<dbReference type="STRING" id="1121097.GCA_000428125_00600"/>
<dbReference type="InterPro" id="IPR005126">
    <property type="entry name" value="NapC/NirT_cyt_c_N"/>
</dbReference>
<keyword evidence="8" id="KW-0249">Electron transport</keyword>
<evidence type="ECO:0000256" key="3">
    <source>
        <dbReference type="ARBA" id="ARBA00022448"/>
    </source>
</evidence>
<keyword evidence="5" id="KW-0349">Heme</keyword>
<comment type="similarity">
    <text evidence="2">Belongs to the NapC/NirT/NrfH family.</text>
</comment>
<comment type="subcellular location">
    <subcellularLocation>
        <location evidence="1">Cell membrane</location>
    </subcellularLocation>
</comment>
<proteinExistence type="inferred from homology"/>
<evidence type="ECO:0000313" key="14">
    <source>
        <dbReference type="EMBL" id="GAK35805.1"/>
    </source>
</evidence>
<dbReference type="NCBIfam" id="TIGR03153">
    <property type="entry name" value="cytochr_NrfH"/>
    <property type="match status" value="1"/>
</dbReference>
<dbReference type="InterPro" id="IPR036280">
    <property type="entry name" value="Multihaem_cyt_sf"/>
</dbReference>
<dbReference type="RefSeq" id="WP_024995872.1">
    <property type="nucleotide sequence ID" value="NZ_ATZI01000001.1"/>
</dbReference>
<keyword evidence="3" id="KW-0813">Transport</keyword>
<feature type="domain" description="NapC/NirT cytochrome c N-terminal" evidence="13">
    <location>
        <begin position="12"/>
        <end position="163"/>
    </location>
</feature>
<feature type="transmembrane region" description="Helical" evidence="12">
    <location>
        <begin position="12"/>
        <end position="34"/>
    </location>
</feature>
<sequence length="191" mass="21585">MKKVPITLSYRLKLFLVVSAGFIFGGGFLFLYLLRAHTYLGDDPSACVNCHLMGAYYDTWAHGSHGRNTTCNDCHVPHENMFRKYLFKAMDGTRHTAVFLTNTEPQVIQAIPQSSEVIMNNCIRCHTQLNTEFVKDGRLSYMQTQVGEGKACWDCHKEVGHGKVSLSTTPNALVPYPESPVPQWLKKIMKK</sequence>
<dbReference type="GO" id="GO:0009061">
    <property type="term" value="P:anaerobic respiration"/>
    <property type="evidence" value="ECO:0007669"/>
    <property type="project" value="TreeGrafter"/>
</dbReference>
<evidence type="ECO:0000256" key="12">
    <source>
        <dbReference type="SAM" id="Phobius"/>
    </source>
</evidence>
<dbReference type="Pfam" id="PF03264">
    <property type="entry name" value="Cytochrom_NNT"/>
    <property type="match status" value="1"/>
</dbReference>
<dbReference type="GO" id="GO:0005886">
    <property type="term" value="C:plasma membrane"/>
    <property type="evidence" value="ECO:0007669"/>
    <property type="project" value="UniProtKB-SubCell"/>
</dbReference>
<evidence type="ECO:0000256" key="6">
    <source>
        <dbReference type="ARBA" id="ARBA00022692"/>
    </source>
</evidence>
<dbReference type="eggNOG" id="COG3005">
    <property type="taxonomic scope" value="Bacteria"/>
</dbReference>
<dbReference type="SUPFAM" id="SSF48695">
    <property type="entry name" value="Multiheme cytochromes"/>
    <property type="match status" value="1"/>
</dbReference>
<keyword evidence="9 12" id="KW-1133">Transmembrane helix</keyword>
<comment type="caution">
    <text evidence="14">The sequence shown here is derived from an EMBL/GenBank/DDBJ whole genome shotgun (WGS) entry which is preliminary data.</text>
</comment>
<dbReference type="GO" id="GO:0046872">
    <property type="term" value="F:metal ion binding"/>
    <property type="evidence" value="ECO:0007669"/>
    <property type="project" value="UniProtKB-KW"/>
</dbReference>